<reference evidence="4 5" key="1">
    <citation type="submission" date="2020-08" db="EMBL/GenBank/DDBJ databases">
        <title>Genomic Encyclopedia of Type Strains, Phase IV (KMG-IV): sequencing the most valuable type-strain genomes for metagenomic binning, comparative biology and taxonomic classification.</title>
        <authorList>
            <person name="Goeker M."/>
        </authorList>
    </citation>
    <scope>NUCLEOTIDE SEQUENCE [LARGE SCALE GENOMIC DNA]</scope>
    <source>
        <strain evidence="4 5">DSM 105137</strain>
    </source>
</reference>
<feature type="domain" description="Glycoamylase-like" evidence="3">
    <location>
        <begin position="292"/>
        <end position="509"/>
    </location>
</feature>
<accession>A0A840E384</accession>
<dbReference type="NCBIfam" id="TIGR04183">
    <property type="entry name" value="Por_Secre_tail"/>
    <property type="match status" value="1"/>
</dbReference>
<evidence type="ECO:0000313" key="5">
    <source>
        <dbReference type="Proteomes" id="UP000576209"/>
    </source>
</evidence>
<name>A0A840E384_9BACT</name>
<dbReference type="AlphaFoldDB" id="A0A840E384"/>
<dbReference type="Gene3D" id="1.50.10.140">
    <property type="match status" value="1"/>
</dbReference>
<protein>
    <recommendedName>
        <fullName evidence="3">Glycoamylase-like domain-containing protein</fullName>
    </recommendedName>
</protein>
<keyword evidence="2" id="KW-0732">Signal</keyword>
<evidence type="ECO:0000256" key="1">
    <source>
        <dbReference type="SAM" id="MobiDB-lite"/>
    </source>
</evidence>
<feature type="region of interest" description="Disordered" evidence="1">
    <location>
        <begin position="409"/>
        <end position="429"/>
    </location>
</feature>
<evidence type="ECO:0000256" key="2">
    <source>
        <dbReference type="SAM" id="SignalP"/>
    </source>
</evidence>
<sequence length="623" mass="68983">MYKQLRTHFSFLFVVLTATGGGLLAQAGPLTGLSAQAYDHHIELAWDQPANPAVSSVRVYGSRSGGEFTSLGSASIVGNSYIDFVGDFDVSSRYFIRAVTSGGELGTPSDTVEATTYEMSDSALLDMVQAYTFRYFYDFGHPVSGLARERNSTATVTSGGSGFGLMALIVGAERGFITREEALTRTNKIIDFLLTVPRFRGAFSHWMNGATGDVIPFSPRDDGGDLVETSFLLQGLLTSRQYFAGESEEEVRLRANVNQIWEEVNWNWYRKQVENVLYWHWSPTNQFAINLPLRGFNEVQITYILAAAAPNPAYRIPASLYHTGWAGSNYTTDNSFYGIPLLVGRGKGGPLFFSHYSYLGFDPRGKRDRYANYFERNTNQTLIQYEHAVDNPYNRLGYGPEAWGLTASDDPDGYKAHAPDSPETDNGTLTPTAALGSMPYTPEKSMAALKHFYRDLGDKTWGTYGFYDAFNPGRNWYADSYLAIDQGPIIVMIENHRSGLLWDLFMSSPEIAPALAAIGFVEDSTTTAVAQLPPFLTSRPRLYPNPAGDRTTLSLSLDRAQRVAVDLMDASGRLVARLREAATLEHGFHEIPLHLRPRPQIGVYYIRISGTEGSTSLPLLITK</sequence>
<dbReference type="InterPro" id="IPR026444">
    <property type="entry name" value="Secre_tail"/>
</dbReference>
<dbReference type="InterPro" id="IPR013783">
    <property type="entry name" value="Ig-like_fold"/>
</dbReference>
<dbReference type="Pfam" id="PF10091">
    <property type="entry name" value="Glycoamylase"/>
    <property type="match status" value="1"/>
</dbReference>
<organism evidence="4 5">
    <name type="scientific">Neolewinella aquimaris</name>
    <dbReference type="NCBI Taxonomy" id="1835722"/>
    <lineage>
        <taxon>Bacteria</taxon>
        <taxon>Pseudomonadati</taxon>
        <taxon>Bacteroidota</taxon>
        <taxon>Saprospiria</taxon>
        <taxon>Saprospirales</taxon>
        <taxon>Lewinellaceae</taxon>
        <taxon>Neolewinella</taxon>
    </lineage>
</organism>
<dbReference type="InterPro" id="IPR019282">
    <property type="entry name" value="Glycoamylase-like_cons_dom"/>
</dbReference>
<dbReference type="RefSeq" id="WP_183495794.1">
    <property type="nucleotide sequence ID" value="NZ_JACIFF010000005.1"/>
</dbReference>
<gene>
    <name evidence="4" type="ORF">GGR28_002175</name>
</gene>
<evidence type="ECO:0000313" key="4">
    <source>
        <dbReference type="EMBL" id="MBB4079550.1"/>
    </source>
</evidence>
<dbReference type="EMBL" id="JACIFF010000005">
    <property type="protein sequence ID" value="MBB4079550.1"/>
    <property type="molecule type" value="Genomic_DNA"/>
</dbReference>
<proteinExistence type="predicted"/>
<evidence type="ECO:0000259" key="3">
    <source>
        <dbReference type="Pfam" id="PF10091"/>
    </source>
</evidence>
<feature type="signal peptide" evidence="2">
    <location>
        <begin position="1"/>
        <end position="27"/>
    </location>
</feature>
<dbReference type="Proteomes" id="UP000576209">
    <property type="component" value="Unassembled WGS sequence"/>
</dbReference>
<comment type="caution">
    <text evidence="4">The sequence shown here is derived from an EMBL/GenBank/DDBJ whole genome shotgun (WGS) entry which is preliminary data.</text>
</comment>
<dbReference type="Gene3D" id="2.60.40.10">
    <property type="entry name" value="Immunoglobulins"/>
    <property type="match status" value="1"/>
</dbReference>
<feature type="chain" id="PRO_5033012977" description="Glycoamylase-like domain-containing protein" evidence="2">
    <location>
        <begin position="28"/>
        <end position="623"/>
    </location>
</feature>
<keyword evidence="5" id="KW-1185">Reference proteome</keyword>